<accession>A0A0C9WB06</accession>
<feature type="non-terminal residue" evidence="2">
    <location>
        <position position="79"/>
    </location>
</feature>
<dbReference type="AlphaFoldDB" id="A0A0C9WB06"/>
<evidence type="ECO:0000256" key="1">
    <source>
        <dbReference type="ARBA" id="ARBA00023172"/>
    </source>
</evidence>
<dbReference type="GO" id="GO:0006310">
    <property type="term" value="P:DNA recombination"/>
    <property type="evidence" value="ECO:0007669"/>
    <property type="project" value="UniProtKB-KW"/>
</dbReference>
<dbReference type="HOGENOM" id="CLU_003292_9_3_1"/>
<dbReference type="Proteomes" id="UP000053820">
    <property type="component" value="Unassembled WGS sequence"/>
</dbReference>
<gene>
    <name evidence="2" type="ORF">HYDPIDRAFT_53896</name>
</gene>
<evidence type="ECO:0000313" key="2">
    <source>
        <dbReference type="EMBL" id="KIJ60482.1"/>
    </source>
</evidence>
<dbReference type="InterPro" id="IPR013762">
    <property type="entry name" value="Integrase-like_cat_sf"/>
</dbReference>
<dbReference type="GO" id="GO:0015074">
    <property type="term" value="P:DNA integration"/>
    <property type="evidence" value="ECO:0007669"/>
    <property type="project" value="InterPro"/>
</dbReference>
<organism evidence="2 3">
    <name type="scientific">Hydnomerulius pinastri MD-312</name>
    <dbReference type="NCBI Taxonomy" id="994086"/>
    <lineage>
        <taxon>Eukaryota</taxon>
        <taxon>Fungi</taxon>
        <taxon>Dikarya</taxon>
        <taxon>Basidiomycota</taxon>
        <taxon>Agaricomycotina</taxon>
        <taxon>Agaricomycetes</taxon>
        <taxon>Agaricomycetidae</taxon>
        <taxon>Boletales</taxon>
        <taxon>Boletales incertae sedis</taxon>
        <taxon>Leucogyrophana</taxon>
    </lineage>
</organism>
<evidence type="ECO:0000313" key="3">
    <source>
        <dbReference type="Proteomes" id="UP000053820"/>
    </source>
</evidence>
<dbReference type="SUPFAM" id="SSF56349">
    <property type="entry name" value="DNA breaking-rejoining enzymes"/>
    <property type="match status" value="1"/>
</dbReference>
<keyword evidence="1" id="KW-0233">DNA recombination</keyword>
<proteinExistence type="predicted"/>
<reference evidence="2 3" key="1">
    <citation type="submission" date="2014-04" db="EMBL/GenBank/DDBJ databases">
        <title>Evolutionary Origins and Diversification of the Mycorrhizal Mutualists.</title>
        <authorList>
            <consortium name="DOE Joint Genome Institute"/>
            <consortium name="Mycorrhizal Genomics Consortium"/>
            <person name="Kohler A."/>
            <person name="Kuo A."/>
            <person name="Nagy L.G."/>
            <person name="Floudas D."/>
            <person name="Copeland A."/>
            <person name="Barry K.W."/>
            <person name="Cichocki N."/>
            <person name="Veneault-Fourrey C."/>
            <person name="LaButti K."/>
            <person name="Lindquist E.A."/>
            <person name="Lipzen A."/>
            <person name="Lundell T."/>
            <person name="Morin E."/>
            <person name="Murat C."/>
            <person name="Riley R."/>
            <person name="Ohm R."/>
            <person name="Sun H."/>
            <person name="Tunlid A."/>
            <person name="Henrissat B."/>
            <person name="Grigoriev I.V."/>
            <person name="Hibbett D.S."/>
            <person name="Martin F."/>
        </authorList>
    </citation>
    <scope>NUCLEOTIDE SEQUENCE [LARGE SCALE GENOMIC DNA]</scope>
    <source>
        <strain evidence="2 3">MD-312</strain>
    </source>
</reference>
<dbReference type="GO" id="GO:0003677">
    <property type="term" value="F:DNA binding"/>
    <property type="evidence" value="ECO:0007669"/>
    <property type="project" value="InterPro"/>
</dbReference>
<keyword evidence="3" id="KW-1185">Reference proteome</keyword>
<protein>
    <submittedName>
        <fullName evidence="2">Unplaced genomic scaffold scaffold_38, whole genome shotgun sequence</fullName>
    </submittedName>
</protein>
<name>A0A0C9WB06_9AGAM</name>
<dbReference type="OrthoDB" id="2678913at2759"/>
<dbReference type="InterPro" id="IPR011010">
    <property type="entry name" value="DNA_brk_join_enz"/>
</dbReference>
<sequence>GLRPLTRTEFIKRITAAAQKAELPELKGHGIRIGGTLLYLLRGVPFDVVKTMGRWSSEAFTLYLRQHAMIMAPYLQDSP</sequence>
<dbReference type="EMBL" id="KN839872">
    <property type="protein sequence ID" value="KIJ60482.1"/>
    <property type="molecule type" value="Genomic_DNA"/>
</dbReference>
<dbReference type="Gene3D" id="1.10.443.10">
    <property type="entry name" value="Intergrase catalytic core"/>
    <property type="match status" value="1"/>
</dbReference>
<feature type="non-terminal residue" evidence="2">
    <location>
        <position position="1"/>
    </location>
</feature>